<evidence type="ECO:0000259" key="9">
    <source>
        <dbReference type="SMART" id="SM00479"/>
    </source>
</evidence>
<evidence type="ECO:0000256" key="5">
    <source>
        <dbReference type="ARBA" id="ARBA00022801"/>
    </source>
</evidence>
<proteinExistence type="inferred from homology"/>
<dbReference type="FunFam" id="3.30.420.10:FF:000007">
    <property type="entry name" value="Interferon-stimulated exonuclease gene 20"/>
    <property type="match status" value="1"/>
</dbReference>
<evidence type="ECO:0000313" key="10">
    <source>
        <dbReference type="EMBL" id="CAH1796571.1"/>
    </source>
</evidence>
<dbReference type="InterPro" id="IPR047021">
    <property type="entry name" value="REXO1/3/4-like"/>
</dbReference>
<feature type="region of interest" description="Disordered" evidence="8">
    <location>
        <begin position="1"/>
        <end position="83"/>
    </location>
</feature>
<dbReference type="Gene3D" id="3.30.420.10">
    <property type="entry name" value="Ribonuclease H-like superfamily/Ribonuclease H"/>
    <property type="match status" value="1"/>
</dbReference>
<evidence type="ECO:0000313" key="11">
    <source>
        <dbReference type="Proteomes" id="UP000749559"/>
    </source>
</evidence>
<dbReference type="EMBL" id="CAIIXF020000010">
    <property type="protein sequence ID" value="CAH1796571.1"/>
    <property type="molecule type" value="Genomic_DNA"/>
</dbReference>
<evidence type="ECO:0000256" key="7">
    <source>
        <dbReference type="ARBA" id="ARBA00023242"/>
    </source>
</evidence>
<dbReference type="InterPro" id="IPR013520">
    <property type="entry name" value="Ribonucl_H"/>
</dbReference>
<feature type="compositionally biased region" description="Basic and acidic residues" evidence="8">
    <location>
        <begin position="38"/>
        <end position="59"/>
    </location>
</feature>
<dbReference type="InterPro" id="IPR036397">
    <property type="entry name" value="RNaseH_sf"/>
</dbReference>
<dbReference type="Pfam" id="PF00929">
    <property type="entry name" value="RNase_T"/>
    <property type="match status" value="1"/>
</dbReference>
<name>A0A8S4PTD7_OWEFU</name>
<comment type="caution">
    <text evidence="10">The sequence shown here is derived from an EMBL/GenBank/DDBJ whole genome shotgun (WGS) entry which is preliminary data.</text>
</comment>
<evidence type="ECO:0000256" key="8">
    <source>
        <dbReference type="SAM" id="MobiDB-lite"/>
    </source>
</evidence>
<keyword evidence="6" id="KW-0269">Exonuclease</keyword>
<feature type="region of interest" description="Disordered" evidence="8">
    <location>
        <begin position="100"/>
        <end position="126"/>
    </location>
</feature>
<gene>
    <name evidence="10" type="ORF">OFUS_LOCUS20965</name>
</gene>
<dbReference type="CDD" id="cd06144">
    <property type="entry name" value="REX4_like"/>
    <property type="match status" value="1"/>
</dbReference>
<dbReference type="GO" id="GO:0008408">
    <property type="term" value="F:3'-5' exonuclease activity"/>
    <property type="evidence" value="ECO:0007669"/>
    <property type="project" value="InterPro"/>
</dbReference>
<dbReference type="Proteomes" id="UP000749559">
    <property type="component" value="Unassembled WGS sequence"/>
</dbReference>
<dbReference type="GO" id="GO:0005634">
    <property type="term" value="C:nucleus"/>
    <property type="evidence" value="ECO:0007669"/>
    <property type="project" value="UniProtKB-SubCell"/>
</dbReference>
<dbReference type="SMART" id="SM00479">
    <property type="entry name" value="EXOIII"/>
    <property type="match status" value="1"/>
</dbReference>
<evidence type="ECO:0000256" key="4">
    <source>
        <dbReference type="ARBA" id="ARBA00022722"/>
    </source>
</evidence>
<reference evidence="10" key="1">
    <citation type="submission" date="2022-03" db="EMBL/GenBank/DDBJ databases">
        <authorList>
            <person name="Martin C."/>
        </authorList>
    </citation>
    <scope>NUCLEOTIDE SEQUENCE</scope>
</reference>
<organism evidence="10 11">
    <name type="scientific">Owenia fusiformis</name>
    <name type="common">Polychaete worm</name>
    <dbReference type="NCBI Taxonomy" id="6347"/>
    <lineage>
        <taxon>Eukaryota</taxon>
        <taxon>Metazoa</taxon>
        <taxon>Spiralia</taxon>
        <taxon>Lophotrochozoa</taxon>
        <taxon>Annelida</taxon>
        <taxon>Polychaeta</taxon>
        <taxon>Sedentaria</taxon>
        <taxon>Canalipalpata</taxon>
        <taxon>Sabellida</taxon>
        <taxon>Oweniida</taxon>
        <taxon>Oweniidae</taxon>
        <taxon>Owenia</taxon>
    </lineage>
</organism>
<dbReference type="InterPro" id="IPR037431">
    <property type="entry name" value="REX4_DEDDh_dom"/>
</dbReference>
<dbReference type="OrthoDB" id="8191639at2759"/>
<keyword evidence="4" id="KW-0540">Nuclease</keyword>
<dbReference type="PANTHER" id="PTHR12801">
    <property type="entry name" value="RNA EXONUCLEASE REXO1 / RECO3 FAMILY MEMBER-RELATED"/>
    <property type="match status" value="1"/>
</dbReference>
<feature type="compositionally biased region" description="Basic residues" evidence="8">
    <location>
        <begin position="8"/>
        <end position="26"/>
    </location>
</feature>
<evidence type="ECO:0000256" key="2">
    <source>
        <dbReference type="ARBA" id="ARBA00010489"/>
    </source>
</evidence>
<accession>A0A8S4PTD7</accession>
<dbReference type="InterPro" id="IPR012337">
    <property type="entry name" value="RNaseH-like_sf"/>
</dbReference>
<evidence type="ECO:0000256" key="1">
    <source>
        <dbReference type="ARBA" id="ARBA00004123"/>
    </source>
</evidence>
<keyword evidence="7" id="KW-0539">Nucleus</keyword>
<comment type="subcellular location">
    <subcellularLocation>
        <location evidence="1">Nucleus</location>
    </subcellularLocation>
</comment>
<comment type="similarity">
    <text evidence="2">Belongs to the REXO4 family.</text>
</comment>
<evidence type="ECO:0000256" key="6">
    <source>
        <dbReference type="ARBA" id="ARBA00022839"/>
    </source>
</evidence>
<keyword evidence="11" id="KW-1185">Reference proteome</keyword>
<dbReference type="SUPFAM" id="SSF53098">
    <property type="entry name" value="Ribonuclease H-like"/>
    <property type="match status" value="1"/>
</dbReference>
<protein>
    <recommendedName>
        <fullName evidence="3">RNA exonuclease 4</fullName>
    </recommendedName>
</protein>
<sequence>MEKNIVNLHKKHKSKKNIHKKTKRASKNVGEIQRQSRKPSEALKSKLEKKMTLKKELTFKKKRKLKSKEVGGHPSPANLIKNPEQCSSNWKKMMQTMEKEKPKTPKVIKRHQHKASNVRDNPQKEKKEPTIWFDDVDDIYIDTLKTKEKATDDRKHANNNDPLVKQDSFKGNTKCVAMDCEMVGVGENGKDSVLARVSIVNQFGQCLYDEYVKSREPITDYRTHVSGITPECLEKGLPFEQVQKEVSAILEGRILVGHALHNDLQVLYLSHPRKKIRDTLKYKPFRKLFSGRNPSLKKLSEQVLNVKVQEGEHSSVQDAQAAMRLYTMYRQRWEKELKDHTFGKSKAKADISKSDIAT</sequence>
<dbReference type="AlphaFoldDB" id="A0A8S4PTD7"/>
<dbReference type="GO" id="GO:0003676">
    <property type="term" value="F:nucleic acid binding"/>
    <property type="evidence" value="ECO:0007669"/>
    <property type="project" value="InterPro"/>
</dbReference>
<evidence type="ECO:0000256" key="3">
    <source>
        <dbReference type="ARBA" id="ARBA00016937"/>
    </source>
</evidence>
<dbReference type="PANTHER" id="PTHR12801:SF158">
    <property type="entry name" value="RNA EXONUCLEASE 4"/>
    <property type="match status" value="1"/>
</dbReference>
<feature type="domain" description="Exonuclease" evidence="9">
    <location>
        <begin position="174"/>
        <end position="335"/>
    </location>
</feature>
<dbReference type="GO" id="GO:0006364">
    <property type="term" value="P:rRNA processing"/>
    <property type="evidence" value="ECO:0007669"/>
    <property type="project" value="InterPro"/>
</dbReference>
<feature type="compositionally biased region" description="Basic residues" evidence="8">
    <location>
        <begin position="104"/>
        <end position="116"/>
    </location>
</feature>
<keyword evidence="5" id="KW-0378">Hydrolase</keyword>